<dbReference type="GO" id="GO:0015293">
    <property type="term" value="F:symporter activity"/>
    <property type="evidence" value="ECO:0007669"/>
    <property type="project" value="UniProtKB-KW"/>
</dbReference>
<evidence type="ECO:0000256" key="7">
    <source>
        <dbReference type="ARBA" id="ARBA00022847"/>
    </source>
</evidence>
<reference evidence="12" key="1">
    <citation type="journal article" date="2021" name="Microorganisms">
        <title>Acidisoma silvae sp. nov. and Acidisomacellulosilytica sp. nov., Two Acidophilic Bacteria Isolated from Decaying Wood, Hydrolyzing Cellulose and Producing Poly-3-hydroxybutyrate.</title>
        <authorList>
            <person name="Mieszkin S."/>
            <person name="Pouder E."/>
            <person name="Uroz S."/>
            <person name="Simon-Colin C."/>
            <person name="Alain K."/>
        </authorList>
    </citation>
    <scope>NUCLEOTIDE SEQUENCE</scope>
    <source>
        <strain evidence="12">HW T2.11</strain>
    </source>
</reference>
<keyword evidence="5 11" id="KW-0592">Phosphate transport</keyword>
<dbReference type="InterPro" id="IPR001204">
    <property type="entry name" value="Phos_transporter"/>
</dbReference>
<keyword evidence="13" id="KW-1185">Reference proteome</keyword>
<keyword evidence="9 11" id="KW-0472">Membrane</keyword>
<feature type="transmembrane region" description="Helical" evidence="11">
    <location>
        <begin position="20"/>
        <end position="43"/>
    </location>
</feature>
<dbReference type="Proteomes" id="UP000708298">
    <property type="component" value="Unassembled WGS sequence"/>
</dbReference>
<organism evidence="12 13">
    <name type="scientific">Acidisoma silvae</name>
    <dbReference type="NCBI Taxonomy" id="2802396"/>
    <lineage>
        <taxon>Bacteria</taxon>
        <taxon>Pseudomonadati</taxon>
        <taxon>Pseudomonadota</taxon>
        <taxon>Alphaproteobacteria</taxon>
        <taxon>Acetobacterales</taxon>
        <taxon>Acidocellaceae</taxon>
        <taxon>Acidisoma</taxon>
    </lineage>
</organism>
<evidence type="ECO:0000256" key="9">
    <source>
        <dbReference type="ARBA" id="ARBA00023136"/>
    </source>
</evidence>
<accession>A0A964DXU0</accession>
<evidence type="ECO:0000256" key="8">
    <source>
        <dbReference type="ARBA" id="ARBA00022989"/>
    </source>
</evidence>
<gene>
    <name evidence="12" type="ORF">ASILVAE211_04385</name>
</gene>
<keyword evidence="4" id="KW-1003">Cell membrane</keyword>
<comment type="subcellular location">
    <subcellularLocation>
        <location evidence="1">Cell membrane</location>
        <topology evidence="1">Multi-pass membrane protein</topology>
    </subcellularLocation>
    <subcellularLocation>
        <location evidence="11">Membrane</location>
        <topology evidence="11">Multi-pass membrane protein</topology>
    </subcellularLocation>
</comment>
<dbReference type="AlphaFoldDB" id="A0A964DXU0"/>
<dbReference type="GO" id="GO:0005315">
    <property type="term" value="F:phosphate transmembrane transporter activity"/>
    <property type="evidence" value="ECO:0007669"/>
    <property type="project" value="InterPro"/>
</dbReference>
<evidence type="ECO:0000256" key="2">
    <source>
        <dbReference type="ARBA" id="ARBA00005342"/>
    </source>
</evidence>
<comment type="caution">
    <text evidence="12">The sequence shown here is derived from an EMBL/GenBank/DDBJ whole genome shotgun (WGS) entry which is preliminary data.</text>
</comment>
<keyword evidence="6 11" id="KW-0812">Transmembrane</keyword>
<dbReference type="GO" id="GO:0035435">
    <property type="term" value="P:phosphate ion transmembrane transport"/>
    <property type="evidence" value="ECO:0007669"/>
    <property type="project" value="TreeGrafter"/>
</dbReference>
<name>A0A964DXU0_9PROT</name>
<keyword evidence="8 11" id="KW-1133">Transmembrane helix</keyword>
<reference evidence="12" key="2">
    <citation type="submission" date="2021-01" db="EMBL/GenBank/DDBJ databases">
        <authorList>
            <person name="Mieszkin S."/>
            <person name="Pouder E."/>
            <person name="Alain K."/>
        </authorList>
    </citation>
    <scope>NUCLEOTIDE SEQUENCE</scope>
    <source>
        <strain evidence="12">HW T2.11</strain>
    </source>
</reference>
<comment type="similarity">
    <text evidence="2">Belongs to the inorganic phosphate transporter (PiT) (TC 2.A.20) family. Pit subfamily.</text>
</comment>
<feature type="transmembrane region" description="Helical" evidence="11">
    <location>
        <begin position="139"/>
        <end position="161"/>
    </location>
</feature>
<evidence type="ECO:0000256" key="6">
    <source>
        <dbReference type="ARBA" id="ARBA00022692"/>
    </source>
</evidence>
<evidence type="ECO:0000256" key="3">
    <source>
        <dbReference type="ARBA" id="ARBA00022448"/>
    </source>
</evidence>
<feature type="transmembrane region" description="Helical" evidence="11">
    <location>
        <begin position="106"/>
        <end position="127"/>
    </location>
</feature>
<keyword evidence="7" id="KW-0769">Symport</keyword>
<feature type="transmembrane region" description="Helical" evidence="11">
    <location>
        <begin position="271"/>
        <end position="289"/>
    </location>
</feature>
<evidence type="ECO:0000313" key="13">
    <source>
        <dbReference type="Proteomes" id="UP000708298"/>
    </source>
</evidence>
<dbReference type="PANTHER" id="PTHR11101">
    <property type="entry name" value="PHOSPHATE TRANSPORTER"/>
    <property type="match status" value="1"/>
</dbReference>
<keyword evidence="3 11" id="KW-0813">Transport</keyword>
<sequence length="538" mass="56121">MSDMTASSQNAGRPSLQGKGHWATVPVFALLLVCGLGYAVYGLVADMESAGAQPLAIGAFLLLGIALLIALGFEFVNGFHDTANAVATVIYTHSLPPTIAVVWSGFFNFLGVLTSTGAVAYAIVALLPNDLVLNVGSGAGFAMIFALLLSAIGWNLLTWWFGIPNSSSHALIGSVIGVGIANQLMAPAGHPTAGVQWGAAIGVLKGLLFSPVAGFVLAALLLLLMKVLIRSKKLYTAPEGRNPPPWWIRGILILTCTSVSFAHGGNDGQKGMGLIMLILIGVAPTAFALNRTVPESHTPTFVAASTHAAAVFDAHAAKDAAKVEAAEARQRVDDAINQKTLSAPETFAALSVLTHKISDEVRSYGALSHVPAAEAANIRNDMYLTDAAVTALTKNPGSVSADEAKTLKSYKTELERGTRFIPTWVKVSVAVALGLGTMVGWKRIVQTVGERIGKTHLTYAQGAASEIVAAATISMAEVWGLPVSTTHILSSGVAGTMVASGSGLQRSTLVKLASAWIMTLPVAIVLSGVLFFVFREIF</sequence>
<dbReference type="EMBL" id="JAESVB010000001">
    <property type="protein sequence ID" value="MCB8874412.1"/>
    <property type="molecule type" value="Genomic_DNA"/>
</dbReference>
<dbReference type="Pfam" id="PF01384">
    <property type="entry name" value="PHO4"/>
    <property type="match status" value="1"/>
</dbReference>
<feature type="transmembrane region" description="Helical" evidence="11">
    <location>
        <begin position="55"/>
        <end position="73"/>
    </location>
</feature>
<feature type="transmembrane region" description="Helical" evidence="11">
    <location>
        <begin position="207"/>
        <end position="225"/>
    </location>
</feature>
<dbReference type="GO" id="GO:0005886">
    <property type="term" value="C:plasma membrane"/>
    <property type="evidence" value="ECO:0007669"/>
    <property type="project" value="UniProtKB-SubCell"/>
</dbReference>
<feature type="transmembrane region" description="Helical" evidence="11">
    <location>
        <begin position="246"/>
        <end position="265"/>
    </location>
</feature>
<dbReference type="RefSeq" id="WP_227320046.1">
    <property type="nucleotide sequence ID" value="NZ_JAESVB010000001.1"/>
</dbReference>
<feature type="transmembrane region" description="Helical" evidence="11">
    <location>
        <begin position="512"/>
        <end position="534"/>
    </location>
</feature>
<protein>
    <recommendedName>
        <fullName evidence="11">Phosphate transporter</fullName>
    </recommendedName>
</protein>
<evidence type="ECO:0000256" key="11">
    <source>
        <dbReference type="RuleBase" id="RU363058"/>
    </source>
</evidence>
<evidence type="ECO:0000313" key="12">
    <source>
        <dbReference type="EMBL" id="MCB8874412.1"/>
    </source>
</evidence>
<evidence type="ECO:0000256" key="4">
    <source>
        <dbReference type="ARBA" id="ARBA00022475"/>
    </source>
</evidence>
<dbReference type="PANTHER" id="PTHR11101:SF65">
    <property type="entry name" value="LOW-AFFINITY INORGANIC PHOSPHATE TRANSPORTER PITA-RELATED"/>
    <property type="match status" value="1"/>
</dbReference>
<comment type="catalytic activity">
    <reaction evidence="10">
        <text>phosphate(in) + H(+)(in) = phosphate(out) + H(+)(out)</text>
        <dbReference type="Rhea" id="RHEA:29939"/>
        <dbReference type="ChEBI" id="CHEBI:15378"/>
        <dbReference type="ChEBI" id="CHEBI:43474"/>
    </reaction>
</comment>
<proteinExistence type="inferred from homology"/>
<evidence type="ECO:0000256" key="1">
    <source>
        <dbReference type="ARBA" id="ARBA00004651"/>
    </source>
</evidence>
<evidence type="ECO:0000256" key="10">
    <source>
        <dbReference type="ARBA" id="ARBA00047348"/>
    </source>
</evidence>
<evidence type="ECO:0000256" key="5">
    <source>
        <dbReference type="ARBA" id="ARBA00022592"/>
    </source>
</evidence>